<protein>
    <submittedName>
        <fullName evidence="1">Uncharacterized protein</fullName>
    </submittedName>
</protein>
<dbReference type="RefSeq" id="WP_093003683.1">
    <property type="nucleotide sequence ID" value="NZ_FNZZ01000001.1"/>
</dbReference>
<reference evidence="2" key="1">
    <citation type="submission" date="2016-10" db="EMBL/GenBank/DDBJ databases">
        <authorList>
            <person name="Varghese N."/>
            <person name="Submissions S."/>
        </authorList>
    </citation>
    <scope>NUCLEOTIDE SEQUENCE [LARGE SCALE GENOMIC DNA]</scope>
    <source>
        <strain evidence="2">JS21-1</strain>
    </source>
</reference>
<evidence type="ECO:0000313" key="1">
    <source>
        <dbReference type="EMBL" id="SEK71096.1"/>
    </source>
</evidence>
<proteinExistence type="predicted"/>
<dbReference type="OrthoDB" id="163049at41297"/>
<evidence type="ECO:0000313" key="2">
    <source>
        <dbReference type="Proteomes" id="UP000199214"/>
    </source>
</evidence>
<gene>
    <name evidence="1" type="ORF">SAMN05216382_0964</name>
</gene>
<dbReference type="EMBL" id="FNZZ01000001">
    <property type="protein sequence ID" value="SEK71096.1"/>
    <property type="molecule type" value="Genomic_DNA"/>
</dbReference>
<name>A0A1H7J900_9SPHN</name>
<organism evidence="1 2">
    <name type="scientific">Sphingomonas palmae</name>
    <dbReference type="NCBI Taxonomy" id="1855283"/>
    <lineage>
        <taxon>Bacteria</taxon>
        <taxon>Pseudomonadati</taxon>
        <taxon>Pseudomonadota</taxon>
        <taxon>Alphaproteobacteria</taxon>
        <taxon>Sphingomonadales</taxon>
        <taxon>Sphingomonadaceae</taxon>
        <taxon>Sphingomonas</taxon>
    </lineage>
</organism>
<keyword evidence="2" id="KW-1185">Reference proteome</keyword>
<sequence>MQTPSYIPVAYPVDQAPERHEIAHREWQAHVDAGRIAAAPLPALEIAAALTMEALFRRAGLCRR</sequence>
<dbReference type="AlphaFoldDB" id="A0A1H7J900"/>
<accession>A0A1H7J900</accession>
<dbReference type="Proteomes" id="UP000199214">
    <property type="component" value="Unassembled WGS sequence"/>
</dbReference>